<protein>
    <submittedName>
        <fullName evidence="2">Glucosaminidase domain-containing protein</fullName>
    </submittedName>
</protein>
<organism evidence="2 3">
    <name type="scientific">Candidatus Allocopromorpha excrementavium</name>
    <dbReference type="NCBI Taxonomy" id="2840741"/>
    <lineage>
        <taxon>Bacteria</taxon>
        <taxon>Bacillati</taxon>
        <taxon>Bacillota</taxon>
        <taxon>Clostridia</taxon>
        <taxon>Eubacteriales</taxon>
        <taxon>Eubacteriaceae</taxon>
        <taxon>Eubacteriaceae incertae sedis</taxon>
        <taxon>Candidatus Allocopromorpha</taxon>
    </lineage>
</organism>
<dbReference type="Gene3D" id="1.10.530.10">
    <property type="match status" value="1"/>
</dbReference>
<comment type="caution">
    <text evidence="2">The sequence shown here is derived from an EMBL/GenBank/DDBJ whole genome shotgun (WGS) entry which is preliminary data.</text>
</comment>
<evidence type="ECO:0000256" key="1">
    <source>
        <dbReference type="SAM" id="Phobius"/>
    </source>
</evidence>
<dbReference type="EMBL" id="DVLX01000026">
    <property type="protein sequence ID" value="HIT99072.1"/>
    <property type="molecule type" value="Genomic_DNA"/>
</dbReference>
<reference evidence="2" key="2">
    <citation type="journal article" date="2021" name="PeerJ">
        <title>Extensive microbial diversity within the chicken gut microbiome revealed by metagenomics and culture.</title>
        <authorList>
            <person name="Gilroy R."/>
            <person name="Ravi A."/>
            <person name="Getino M."/>
            <person name="Pursley I."/>
            <person name="Horton D.L."/>
            <person name="Alikhan N.F."/>
            <person name="Baker D."/>
            <person name="Gharbi K."/>
            <person name="Hall N."/>
            <person name="Watson M."/>
            <person name="Adriaenssens E.M."/>
            <person name="Foster-Nyarko E."/>
            <person name="Jarju S."/>
            <person name="Secka A."/>
            <person name="Antonio M."/>
            <person name="Oren A."/>
            <person name="Chaudhuri R.R."/>
            <person name="La Ragione R."/>
            <person name="Hildebrand F."/>
            <person name="Pallen M.J."/>
        </authorList>
    </citation>
    <scope>NUCLEOTIDE SEQUENCE</scope>
    <source>
        <strain evidence="2">CHK176-22527</strain>
    </source>
</reference>
<sequence>MDNAEYLRVLNEKPKFFSKKAAILTASGIILSAVLFIAGFFIIINDIDSAAAAADKTLQKEKSAAASDVDISNALRTSTVDKVIENESIPAYSESQIRSLDVSKPSGVTLSDLKLVTRGNLKGLESAFLKAEEDYGINCLFVMAIASHESADGTICFRPNNMFGYGSSGFSSKAEGIDVVSKALAQRYLSPSGSLYSGKTISDVNKRYASSTTWDDKVAAKMTSYYSTISKNHNAALEKLK</sequence>
<evidence type="ECO:0000313" key="3">
    <source>
        <dbReference type="Proteomes" id="UP000824159"/>
    </source>
</evidence>
<name>A0A9D1HDS0_9FIRM</name>
<proteinExistence type="predicted"/>
<accession>A0A9D1HDS0</accession>
<keyword evidence="1" id="KW-0812">Transmembrane</keyword>
<feature type="transmembrane region" description="Helical" evidence="1">
    <location>
        <begin position="21"/>
        <end position="44"/>
    </location>
</feature>
<gene>
    <name evidence="2" type="ORF">IAD12_02330</name>
</gene>
<evidence type="ECO:0000313" key="2">
    <source>
        <dbReference type="EMBL" id="HIT99072.1"/>
    </source>
</evidence>
<dbReference type="AlphaFoldDB" id="A0A9D1HDS0"/>
<keyword evidence="1" id="KW-0472">Membrane</keyword>
<keyword evidence="1" id="KW-1133">Transmembrane helix</keyword>
<dbReference type="Proteomes" id="UP000824159">
    <property type="component" value="Unassembled WGS sequence"/>
</dbReference>
<reference evidence="2" key="1">
    <citation type="submission" date="2020-10" db="EMBL/GenBank/DDBJ databases">
        <authorList>
            <person name="Gilroy R."/>
        </authorList>
    </citation>
    <scope>NUCLEOTIDE SEQUENCE</scope>
    <source>
        <strain evidence="2">CHK176-22527</strain>
    </source>
</reference>